<dbReference type="InterPro" id="IPR001623">
    <property type="entry name" value="DnaJ_domain"/>
</dbReference>
<dbReference type="InterPro" id="IPR036869">
    <property type="entry name" value="J_dom_sf"/>
</dbReference>
<reference evidence="4" key="1">
    <citation type="submission" date="2020-05" db="EMBL/GenBank/DDBJ databases">
        <title>Phylogenomic resolution of chytrid fungi.</title>
        <authorList>
            <person name="Stajich J.E."/>
            <person name="Amses K."/>
            <person name="Simmons R."/>
            <person name="Seto K."/>
            <person name="Myers J."/>
            <person name="Bonds A."/>
            <person name="Quandt C.A."/>
            <person name="Barry K."/>
            <person name="Liu P."/>
            <person name="Grigoriev I."/>
            <person name="Longcore J.E."/>
            <person name="James T.Y."/>
        </authorList>
    </citation>
    <scope>NUCLEOTIDE SEQUENCE</scope>
    <source>
        <strain evidence="4">JEL0379</strain>
    </source>
</reference>
<evidence type="ECO:0000313" key="5">
    <source>
        <dbReference type="Proteomes" id="UP001212152"/>
    </source>
</evidence>
<feature type="region of interest" description="Disordered" evidence="2">
    <location>
        <begin position="1"/>
        <end position="38"/>
    </location>
</feature>
<dbReference type="GO" id="GO:0005634">
    <property type="term" value="C:nucleus"/>
    <property type="evidence" value="ECO:0007669"/>
    <property type="project" value="TreeGrafter"/>
</dbReference>
<feature type="region of interest" description="Disordered" evidence="2">
    <location>
        <begin position="305"/>
        <end position="345"/>
    </location>
</feature>
<dbReference type="SUPFAM" id="SSF46565">
    <property type="entry name" value="Chaperone J-domain"/>
    <property type="match status" value="1"/>
</dbReference>
<evidence type="ECO:0000256" key="2">
    <source>
        <dbReference type="SAM" id="MobiDB-lite"/>
    </source>
</evidence>
<dbReference type="GO" id="GO:0005737">
    <property type="term" value="C:cytoplasm"/>
    <property type="evidence" value="ECO:0007669"/>
    <property type="project" value="TreeGrafter"/>
</dbReference>
<dbReference type="GO" id="GO:0031072">
    <property type="term" value="F:heat shock protein binding"/>
    <property type="evidence" value="ECO:0007669"/>
    <property type="project" value="TreeGrafter"/>
</dbReference>
<keyword evidence="1" id="KW-0175">Coiled coil</keyword>
<keyword evidence="5" id="KW-1185">Reference proteome</keyword>
<evidence type="ECO:0000313" key="4">
    <source>
        <dbReference type="EMBL" id="KAJ3180270.1"/>
    </source>
</evidence>
<organism evidence="4 5">
    <name type="scientific">Geranomyces variabilis</name>
    <dbReference type="NCBI Taxonomy" id="109894"/>
    <lineage>
        <taxon>Eukaryota</taxon>
        <taxon>Fungi</taxon>
        <taxon>Fungi incertae sedis</taxon>
        <taxon>Chytridiomycota</taxon>
        <taxon>Chytridiomycota incertae sedis</taxon>
        <taxon>Chytridiomycetes</taxon>
        <taxon>Spizellomycetales</taxon>
        <taxon>Powellomycetaceae</taxon>
        <taxon>Geranomyces</taxon>
    </lineage>
</organism>
<feature type="compositionally biased region" description="Basic and acidic residues" evidence="2">
    <location>
        <begin position="21"/>
        <end position="34"/>
    </location>
</feature>
<dbReference type="Proteomes" id="UP001212152">
    <property type="component" value="Unassembled WGS sequence"/>
</dbReference>
<dbReference type="PANTHER" id="PTHR44144">
    <property type="entry name" value="DNAJ HOMOLOG SUBFAMILY C MEMBER 9"/>
    <property type="match status" value="1"/>
</dbReference>
<proteinExistence type="predicted"/>
<dbReference type="Gene3D" id="1.10.287.110">
    <property type="entry name" value="DnaJ domain"/>
    <property type="match status" value="1"/>
</dbReference>
<dbReference type="EMBL" id="JADGJQ010000017">
    <property type="protein sequence ID" value="KAJ3180270.1"/>
    <property type="molecule type" value="Genomic_DNA"/>
</dbReference>
<name>A0AAD5TRL4_9FUNG</name>
<dbReference type="SMART" id="SM00271">
    <property type="entry name" value="DnaJ"/>
    <property type="match status" value="1"/>
</dbReference>
<dbReference type="InterPro" id="IPR052594">
    <property type="entry name" value="J_domain-containing_protein"/>
</dbReference>
<protein>
    <recommendedName>
        <fullName evidence="3">J domain-containing protein</fullName>
    </recommendedName>
</protein>
<dbReference type="CDD" id="cd06257">
    <property type="entry name" value="DnaJ"/>
    <property type="match status" value="1"/>
</dbReference>
<comment type="caution">
    <text evidence="4">The sequence shown here is derived from an EMBL/GenBank/DDBJ whole genome shotgun (WGS) entry which is preliminary data.</text>
</comment>
<dbReference type="Pfam" id="PF00226">
    <property type="entry name" value="DnaJ"/>
    <property type="match status" value="1"/>
</dbReference>
<dbReference type="InterPro" id="IPR056453">
    <property type="entry name" value="HTH_DNAJC9"/>
</dbReference>
<dbReference type="AlphaFoldDB" id="A0AAD5TRL4"/>
<evidence type="ECO:0000256" key="1">
    <source>
        <dbReference type="SAM" id="Coils"/>
    </source>
</evidence>
<accession>A0AAD5TRL4</accession>
<feature type="coiled-coil region" evidence="1">
    <location>
        <begin position="222"/>
        <end position="270"/>
    </location>
</feature>
<feature type="region of interest" description="Disordered" evidence="2">
    <location>
        <begin position="275"/>
        <end position="294"/>
    </location>
</feature>
<dbReference type="PRINTS" id="PR00625">
    <property type="entry name" value="JDOMAIN"/>
</dbReference>
<dbReference type="PANTHER" id="PTHR44144:SF1">
    <property type="entry name" value="DNAJ HOMOLOG SUBFAMILY C MEMBER 9"/>
    <property type="match status" value="1"/>
</dbReference>
<feature type="domain" description="J" evidence="3">
    <location>
        <begin position="42"/>
        <end position="112"/>
    </location>
</feature>
<sequence length="345" mass="38748">MGRQRQKPTPVVAASSSDDVADSHDSGDDIHDAEPNQPAEVDLYAEFNIPRDAPEVEIKKAYRRLCLLYHPDKLSTATEAERLAATEKFQQIASWYGILSDPAKRARYDQTGSLDERGIEFMDKGDATWYDFFRNMWGELTLKDIDEYAKKYQGSDEEKKDVLDAFAKTKGNLLAAIDQHIPLSHIDDLPRYRAIVQSAMDNEEIPRTAIKEDPRELKKLRAAAARELAMLQKDQKAEAEANCNALSLIAERAEKRKQDFGDMIANLTEKYVKKPGAKRKGGGTKAAQPPPELSDADFEAVQKGLMERQGWKSQDIKKEENQACGSADRSVPAKSDPPKKRRRPG</sequence>
<feature type="compositionally biased region" description="Basic and acidic residues" evidence="2">
    <location>
        <begin position="305"/>
        <end position="321"/>
    </location>
</feature>
<dbReference type="PROSITE" id="PS50076">
    <property type="entry name" value="DNAJ_2"/>
    <property type="match status" value="1"/>
</dbReference>
<evidence type="ECO:0000259" key="3">
    <source>
        <dbReference type="PROSITE" id="PS50076"/>
    </source>
</evidence>
<dbReference type="Pfam" id="PF23302">
    <property type="entry name" value="HTH_DNAJC9"/>
    <property type="match status" value="1"/>
</dbReference>
<gene>
    <name evidence="4" type="ORF">HDU87_002149</name>
</gene>